<sequence length="384" mass="38497">MSVVVAGYARTPFVKFCGQFARIPATALGAHAAAAALERAGIAADRVDQVVAGQVLQAGAGQNPARQTAVAAGVPMTVPASTLNVVCLSGTEAVAHGARLIAAGEADVVLAVGQESMTLAPHAYVGSRMGARYGAIEMLDTLADDGLSDAFERRSMGASTEEHSERFDLTREEQDAWAAESHRRLAASADVQAEEIAPLTPPRRDDAVVADDGLRADTTAESLARLRPAFGGRGTITAGNASQITDGAAAIVLAREGLAERPLARILATALVAGPDVSLHHQPAAAAEAALARAGRAATDLATAEINEAFAAVAIASAARLGLDPRLVNPHGGAIALGHPIGASGTRIVGHAARTLAGLGSGALGVAAICGGGGQGSAVLLEAL</sequence>
<dbReference type="InterPro" id="IPR020617">
    <property type="entry name" value="Thiolase_C"/>
</dbReference>
<dbReference type="CDD" id="cd00751">
    <property type="entry name" value="thiolase"/>
    <property type="match status" value="1"/>
</dbReference>
<dbReference type="InterPro" id="IPR016039">
    <property type="entry name" value="Thiolase-like"/>
</dbReference>
<dbReference type="InterPro" id="IPR020616">
    <property type="entry name" value="Thiolase_N"/>
</dbReference>
<dbReference type="Pfam" id="PF00108">
    <property type="entry name" value="Thiolase_N"/>
    <property type="match status" value="1"/>
</dbReference>
<feature type="domain" description="Thiolase N-terminal" evidence="7">
    <location>
        <begin position="3"/>
        <end position="256"/>
    </location>
</feature>
<evidence type="ECO:0000256" key="1">
    <source>
        <dbReference type="ARBA" id="ARBA00010982"/>
    </source>
</evidence>
<keyword evidence="3 6" id="KW-0808">Transferase</keyword>
<evidence type="ECO:0000313" key="9">
    <source>
        <dbReference type="EMBL" id="MDN4475543.1"/>
    </source>
</evidence>
<dbReference type="PANTHER" id="PTHR18919:SF107">
    <property type="entry name" value="ACETYL-COA ACETYLTRANSFERASE, CYTOSOLIC"/>
    <property type="match status" value="1"/>
</dbReference>
<dbReference type="PANTHER" id="PTHR18919">
    <property type="entry name" value="ACETYL-COA C-ACYLTRANSFERASE"/>
    <property type="match status" value="1"/>
</dbReference>
<proteinExistence type="inferred from homology"/>
<feature type="domain" description="Thiolase C-terminal" evidence="8">
    <location>
        <begin position="261"/>
        <end position="382"/>
    </location>
</feature>
<dbReference type="SUPFAM" id="SSF53901">
    <property type="entry name" value="Thiolase-like"/>
    <property type="match status" value="2"/>
</dbReference>
<dbReference type="PROSITE" id="PS00737">
    <property type="entry name" value="THIOLASE_2"/>
    <property type="match status" value="1"/>
</dbReference>
<accession>A0ABT8G8S6</accession>
<dbReference type="InterPro" id="IPR002155">
    <property type="entry name" value="Thiolase"/>
</dbReference>
<dbReference type="EMBL" id="JAUHPW010000004">
    <property type="protein sequence ID" value="MDN4475543.1"/>
    <property type="molecule type" value="Genomic_DNA"/>
</dbReference>
<comment type="caution">
    <text evidence="9">The sequence shown here is derived from an EMBL/GenBank/DDBJ whole genome shotgun (WGS) entry which is preliminary data.</text>
</comment>
<evidence type="ECO:0000256" key="4">
    <source>
        <dbReference type="ARBA" id="ARBA00023315"/>
    </source>
</evidence>
<evidence type="ECO:0000259" key="8">
    <source>
        <dbReference type="Pfam" id="PF02803"/>
    </source>
</evidence>
<evidence type="ECO:0000256" key="2">
    <source>
        <dbReference type="ARBA" id="ARBA00012705"/>
    </source>
</evidence>
<dbReference type="NCBIfam" id="TIGR01930">
    <property type="entry name" value="AcCoA-C-Actrans"/>
    <property type="match status" value="1"/>
</dbReference>
<evidence type="ECO:0000313" key="10">
    <source>
        <dbReference type="Proteomes" id="UP001172728"/>
    </source>
</evidence>
<dbReference type="InterPro" id="IPR020610">
    <property type="entry name" value="Thiolase_AS"/>
</dbReference>
<comment type="similarity">
    <text evidence="1 6">Belongs to the thiolase-like superfamily. Thiolase family.</text>
</comment>
<dbReference type="Proteomes" id="UP001172728">
    <property type="component" value="Unassembled WGS sequence"/>
</dbReference>
<organism evidence="9 10">
    <name type="scientific">Demequina litoralis</name>
    <dbReference type="NCBI Taxonomy" id="3051660"/>
    <lineage>
        <taxon>Bacteria</taxon>
        <taxon>Bacillati</taxon>
        <taxon>Actinomycetota</taxon>
        <taxon>Actinomycetes</taxon>
        <taxon>Micrococcales</taxon>
        <taxon>Demequinaceae</taxon>
        <taxon>Demequina</taxon>
    </lineage>
</organism>
<dbReference type="Pfam" id="PF02803">
    <property type="entry name" value="Thiolase_C"/>
    <property type="match status" value="1"/>
</dbReference>
<dbReference type="PIRSF" id="PIRSF000429">
    <property type="entry name" value="Ac-CoA_Ac_transf"/>
    <property type="match status" value="1"/>
</dbReference>
<dbReference type="RefSeq" id="WP_301132710.1">
    <property type="nucleotide sequence ID" value="NZ_JAUHPW010000004.1"/>
</dbReference>
<evidence type="ECO:0000256" key="3">
    <source>
        <dbReference type="ARBA" id="ARBA00022679"/>
    </source>
</evidence>
<dbReference type="PROSITE" id="PS00099">
    <property type="entry name" value="THIOLASE_3"/>
    <property type="match status" value="1"/>
</dbReference>
<keyword evidence="4 6" id="KW-0012">Acyltransferase</keyword>
<dbReference type="Gene3D" id="3.40.47.10">
    <property type="match status" value="1"/>
</dbReference>
<protein>
    <recommendedName>
        <fullName evidence="5">Probable acetyl-CoA acetyltransferase</fullName>
        <ecNumber evidence="2">2.3.1.9</ecNumber>
    </recommendedName>
</protein>
<evidence type="ECO:0000256" key="6">
    <source>
        <dbReference type="RuleBase" id="RU003557"/>
    </source>
</evidence>
<name>A0ABT8G8S6_9MICO</name>
<keyword evidence="10" id="KW-1185">Reference proteome</keyword>
<dbReference type="InterPro" id="IPR020613">
    <property type="entry name" value="Thiolase_CS"/>
</dbReference>
<dbReference type="GO" id="GO:0003988">
    <property type="term" value="F:acetyl-CoA C-acyltransferase activity"/>
    <property type="evidence" value="ECO:0007669"/>
    <property type="project" value="UniProtKB-EC"/>
</dbReference>
<gene>
    <name evidence="9" type="ORF">QQX09_06720</name>
</gene>
<reference evidence="9" key="1">
    <citation type="submission" date="2023-06" db="EMBL/GenBank/DDBJ databases">
        <title>Sysu t00192.</title>
        <authorList>
            <person name="Gao L."/>
            <person name="Fang B.-Z."/>
            <person name="Li W.-J."/>
        </authorList>
    </citation>
    <scope>NUCLEOTIDE SEQUENCE</scope>
    <source>
        <strain evidence="9">SYSU T00192</strain>
    </source>
</reference>
<dbReference type="EC" id="2.3.1.9" evidence="2"/>
<evidence type="ECO:0000259" key="7">
    <source>
        <dbReference type="Pfam" id="PF00108"/>
    </source>
</evidence>
<evidence type="ECO:0000256" key="5">
    <source>
        <dbReference type="ARBA" id="ARBA00040529"/>
    </source>
</evidence>